<evidence type="ECO:0000256" key="4">
    <source>
        <dbReference type="ARBA" id="ARBA00022741"/>
    </source>
</evidence>
<dbReference type="OrthoDB" id="4435847at2"/>
<dbReference type="GO" id="GO:0046872">
    <property type="term" value="F:metal ion binding"/>
    <property type="evidence" value="ECO:0007669"/>
    <property type="project" value="InterPro"/>
</dbReference>
<evidence type="ECO:0000256" key="1">
    <source>
        <dbReference type="ARBA" id="ARBA00003761"/>
    </source>
</evidence>
<dbReference type="InterPro" id="IPR016185">
    <property type="entry name" value="PreATP-grasp_dom_sf"/>
</dbReference>
<dbReference type="GO" id="GO:0005524">
    <property type="term" value="F:ATP binding"/>
    <property type="evidence" value="ECO:0007669"/>
    <property type="project" value="UniProtKB-UniRule"/>
</dbReference>
<evidence type="ECO:0000313" key="11">
    <source>
        <dbReference type="Proteomes" id="UP000316639"/>
    </source>
</evidence>
<organism evidence="10 11">
    <name type="scientific">Lentzea tibetensis</name>
    <dbReference type="NCBI Taxonomy" id="2591470"/>
    <lineage>
        <taxon>Bacteria</taxon>
        <taxon>Bacillati</taxon>
        <taxon>Actinomycetota</taxon>
        <taxon>Actinomycetes</taxon>
        <taxon>Pseudonocardiales</taxon>
        <taxon>Pseudonocardiaceae</taxon>
        <taxon>Lentzea</taxon>
    </lineage>
</organism>
<dbReference type="RefSeq" id="WP_146353550.1">
    <property type="nucleotide sequence ID" value="NZ_VOBR01000012.1"/>
</dbReference>
<dbReference type="EMBL" id="VOBR01000012">
    <property type="protein sequence ID" value="TWP50389.1"/>
    <property type="molecule type" value="Genomic_DNA"/>
</dbReference>
<accession>A0A563ERV5</accession>
<dbReference type="EC" id="6.3.4.14" evidence="2"/>
<gene>
    <name evidence="10" type="ORF">FKR81_19595</name>
</gene>
<dbReference type="Pfam" id="PF00289">
    <property type="entry name" value="Biotin_carb_N"/>
    <property type="match status" value="1"/>
</dbReference>
<dbReference type="SUPFAM" id="SSF56059">
    <property type="entry name" value="Glutathione synthetase ATP-binding domain-like"/>
    <property type="match status" value="1"/>
</dbReference>
<dbReference type="Pfam" id="PF02785">
    <property type="entry name" value="Biotin_carb_C"/>
    <property type="match status" value="1"/>
</dbReference>
<evidence type="ECO:0000256" key="5">
    <source>
        <dbReference type="ARBA" id="ARBA00022840"/>
    </source>
</evidence>
<keyword evidence="4 7" id="KW-0547">Nucleotide-binding</keyword>
<proteinExistence type="predicted"/>
<dbReference type="InterPro" id="IPR051602">
    <property type="entry name" value="ACC_Biotin_Carboxylase"/>
</dbReference>
<dbReference type="InterPro" id="IPR011764">
    <property type="entry name" value="Biotin_carboxylation_dom"/>
</dbReference>
<name>A0A563ERV5_9PSEU</name>
<dbReference type="PROSITE" id="PS00866">
    <property type="entry name" value="CPSASE_1"/>
    <property type="match status" value="1"/>
</dbReference>
<dbReference type="AlphaFoldDB" id="A0A563ERV5"/>
<reference evidence="10 11" key="1">
    <citation type="submission" date="2019-07" db="EMBL/GenBank/DDBJ databases">
        <title>Lentzea xizangensis sp. nov., isolated from Qinghai-Tibetan Plateau Soils.</title>
        <authorList>
            <person name="Huang J."/>
        </authorList>
    </citation>
    <scope>NUCLEOTIDE SEQUENCE [LARGE SCALE GENOMIC DNA]</scope>
    <source>
        <strain evidence="10 11">FXJ1.1311</strain>
    </source>
</reference>
<dbReference type="InterPro" id="IPR005482">
    <property type="entry name" value="Biotin_COase_C"/>
</dbReference>
<sequence>MFDTVLVANRGEIALRVVRSCQEMGIRTVVVHSTADADSAAVRAADVAVQIGPPPARRSYLFAPALVEAALATGAQAVHPGYGFLSEDPDFAEICADNGLVFVGPPPEVMARLGDKASARAAMAEAGLPLLPGSRSTVDSAAEATALAAEIGYPVIIKATAGGGGRGMTVVRDPRDLAKAYRSTRAVGQAVFGNSSVYMERFCESARHVEVQVLADSYGEVVHLGERDCSVQRRHQKLIEESPAPELPESLRRRMAEASVAGAKAVGYVGAGTFEYLVVDDEFYFMEINCRIQVEHPVTEMVTGIDLVREQLRVAAGLPLSLEFDGRGVSLECRVNAEDPDRDYLPAAGLIDEFVPPGGPFTRVDTHARAGWRISPDYDSLLAKVVVWAPDRPQAVARMRRALSEFRITGKGIRTTIPALLRILDTPEFVKGVHDTSLISKLGTAT</sequence>
<dbReference type="SUPFAM" id="SSF51246">
    <property type="entry name" value="Rudiment single hybrid motif"/>
    <property type="match status" value="1"/>
</dbReference>
<keyword evidence="3" id="KW-0436">Ligase</keyword>
<evidence type="ECO:0000313" key="10">
    <source>
        <dbReference type="EMBL" id="TWP50389.1"/>
    </source>
</evidence>
<dbReference type="GO" id="GO:0004075">
    <property type="term" value="F:biotin carboxylase activity"/>
    <property type="evidence" value="ECO:0007669"/>
    <property type="project" value="UniProtKB-EC"/>
</dbReference>
<dbReference type="PANTHER" id="PTHR48095">
    <property type="entry name" value="PYRUVATE CARBOXYLASE SUBUNIT A"/>
    <property type="match status" value="1"/>
</dbReference>
<dbReference type="Proteomes" id="UP000316639">
    <property type="component" value="Unassembled WGS sequence"/>
</dbReference>
<dbReference type="InterPro" id="IPR011761">
    <property type="entry name" value="ATP-grasp"/>
</dbReference>
<evidence type="ECO:0000256" key="3">
    <source>
        <dbReference type="ARBA" id="ARBA00022598"/>
    </source>
</evidence>
<comment type="catalytic activity">
    <reaction evidence="6">
        <text>N(6)-biotinyl-L-lysyl-[protein] + hydrogencarbonate + ATP = N(6)-carboxybiotinyl-L-lysyl-[protein] + ADP + phosphate + H(+)</text>
        <dbReference type="Rhea" id="RHEA:13501"/>
        <dbReference type="Rhea" id="RHEA-COMP:10505"/>
        <dbReference type="Rhea" id="RHEA-COMP:10506"/>
        <dbReference type="ChEBI" id="CHEBI:15378"/>
        <dbReference type="ChEBI" id="CHEBI:17544"/>
        <dbReference type="ChEBI" id="CHEBI:30616"/>
        <dbReference type="ChEBI" id="CHEBI:43474"/>
        <dbReference type="ChEBI" id="CHEBI:83144"/>
        <dbReference type="ChEBI" id="CHEBI:83145"/>
        <dbReference type="ChEBI" id="CHEBI:456216"/>
        <dbReference type="EC" id="6.3.4.14"/>
    </reaction>
</comment>
<dbReference type="PROSITE" id="PS50975">
    <property type="entry name" value="ATP_GRASP"/>
    <property type="match status" value="1"/>
</dbReference>
<dbReference type="Gene3D" id="3.30.470.20">
    <property type="entry name" value="ATP-grasp fold, B domain"/>
    <property type="match status" value="1"/>
</dbReference>
<evidence type="ECO:0000256" key="7">
    <source>
        <dbReference type="PROSITE-ProRule" id="PRU00409"/>
    </source>
</evidence>
<dbReference type="SUPFAM" id="SSF52440">
    <property type="entry name" value="PreATP-grasp domain"/>
    <property type="match status" value="1"/>
</dbReference>
<dbReference type="PANTHER" id="PTHR48095:SF2">
    <property type="entry name" value="BIOTIN CARBOXYLASE, CHLOROPLASTIC"/>
    <property type="match status" value="1"/>
</dbReference>
<dbReference type="SMART" id="SM00878">
    <property type="entry name" value="Biotin_carb_C"/>
    <property type="match status" value="1"/>
</dbReference>
<feature type="domain" description="Biotin carboxylation" evidence="9">
    <location>
        <begin position="1"/>
        <end position="444"/>
    </location>
</feature>
<evidence type="ECO:0000256" key="2">
    <source>
        <dbReference type="ARBA" id="ARBA00013263"/>
    </source>
</evidence>
<evidence type="ECO:0000259" key="9">
    <source>
        <dbReference type="PROSITE" id="PS50979"/>
    </source>
</evidence>
<dbReference type="NCBIfam" id="NF006367">
    <property type="entry name" value="PRK08591.1"/>
    <property type="match status" value="1"/>
</dbReference>
<dbReference type="InterPro" id="IPR011054">
    <property type="entry name" value="Rudment_hybrid_motif"/>
</dbReference>
<dbReference type="InterPro" id="IPR005479">
    <property type="entry name" value="CPAse_ATP-bd"/>
</dbReference>
<dbReference type="InterPro" id="IPR005481">
    <property type="entry name" value="BC-like_N"/>
</dbReference>
<keyword evidence="5 7" id="KW-0067">ATP-binding</keyword>
<dbReference type="PROSITE" id="PS50979">
    <property type="entry name" value="BC"/>
    <property type="match status" value="1"/>
</dbReference>
<comment type="function">
    <text evidence="1">This protein is a component of the acetyl coenzyme A carboxylase complex; first, biotin carboxylase catalyzes the carboxylation of the carrier protein and then the transcarboxylase transfers the carboxyl group to form malonyl-CoA.</text>
</comment>
<feature type="domain" description="ATP-grasp" evidence="8">
    <location>
        <begin position="120"/>
        <end position="316"/>
    </location>
</feature>
<protein>
    <recommendedName>
        <fullName evidence="2">biotin carboxylase</fullName>
        <ecNumber evidence="2">6.3.4.14</ecNumber>
    </recommendedName>
</protein>
<evidence type="ECO:0000256" key="6">
    <source>
        <dbReference type="ARBA" id="ARBA00048600"/>
    </source>
</evidence>
<keyword evidence="11" id="KW-1185">Reference proteome</keyword>
<comment type="caution">
    <text evidence="10">The sequence shown here is derived from an EMBL/GenBank/DDBJ whole genome shotgun (WGS) entry which is preliminary data.</text>
</comment>
<evidence type="ECO:0000259" key="8">
    <source>
        <dbReference type="PROSITE" id="PS50975"/>
    </source>
</evidence>
<dbReference type="Pfam" id="PF02786">
    <property type="entry name" value="CPSase_L_D2"/>
    <property type="match status" value="1"/>
</dbReference>